<keyword evidence="10" id="KW-0862">Zinc</keyword>
<comment type="similarity">
    <text evidence="3 16">Belongs to the peptidase M14 family.</text>
</comment>
<keyword evidence="8 17" id="KW-0732">Signal</keyword>
<dbReference type="AlphaFoldDB" id="A0A8K0UEP0"/>
<keyword evidence="7" id="KW-0479">Metal-binding</keyword>
<evidence type="ECO:0000256" key="10">
    <source>
        <dbReference type="ARBA" id="ARBA00022833"/>
    </source>
</evidence>
<keyword evidence="20" id="KW-1185">Reference proteome</keyword>
<comment type="caution">
    <text evidence="16">Lacks conserved residue(s) required for the propagation of feature annotation.</text>
</comment>
<feature type="signal peptide" evidence="17">
    <location>
        <begin position="1"/>
        <end position="18"/>
    </location>
</feature>
<evidence type="ECO:0000256" key="8">
    <source>
        <dbReference type="ARBA" id="ARBA00022729"/>
    </source>
</evidence>
<dbReference type="InterPro" id="IPR000834">
    <property type="entry name" value="Peptidase_M14"/>
</dbReference>
<reference evidence="19" key="1">
    <citation type="journal article" date="2021" name="New Phytol.">
        <title>Evolutionary innovations through gain and loss of genes in the ectomycorrhizal Boletales.</title>
        <authorList>
            <person name="Wu G."/>
            <person name="Miyauchi S."/>
            <person name="Morin E."/>
            <person name="Kuo A."/>
            <person name="Drula E."/>
            <person name="Varga T."/>
            <person name="Kohler A."/>
            <person name="Feng B."/>
            <person name="Cao Y."/>
            <person name="Lipzen A."/>
            <person name="Daum C."/>
            <person name="Hundley H."/>
            <person name="Pangilinan J."/>
            <person name="Johnson J."/>
            <person name="Barry K."/>
            <person name="LaButti K."/>
            <person name="Ng V."/>
            <person name="Ahrendt S."/>
            <person name="Min B."/>
            <person name="Choi I.G."/>
            <person name="Park H."/>
            <person name="Plett J.M."/>
            <person name="Magnuson J."/>
            <person name="Spatafora J.W."/>
            <person name="Nagy L.G."/>
            <person name="Henrissat B."/>
            <person name="Grigoriev I.V."/>
            <person name="Yang Z.L."/>
            <person name="Xu J."/>
            <person name="Martin F.M."/>
        </authorList>
    </citation>
    <scope>NUCLEOTIDE SEQUENCE</scope>
    <source>
        <strain evidence="19">KKN 215</strain>
    </source>
</reference>
<evidence type="ECO:0000313" key="19">
    <source>
        <dbReference type="EMBL" id="KAH8078719.1"/>
    </source>
</evidence>
<comment type="function">
    <text evidence="13">Inactive carboxypeptidase that may play a role in cell wall organization and biogenesis.</text>
</comment>
<evidence type="ECO:0000256" key="11">
    <source>
        <dbReference type="ARBA" id="ARBA00023049"/>
    </source>
</evidence>
<evidence type="ECO:0000256" key="16">
    <source>
        <dbReference type="PROSITE-ProRule" id="PRU01379"/>
    </source>
</evidence>
<evidence type="ECO:0000256" key="14">
    <source>
        <dbReference type="ARBA" id="ARBA00026187"/>
    </source>
</evidence>
<dbReference type="PROSITE" id="PS52035">
    <property type="entry name" value="PEPTIDASE_M14"/>
    <property type="match status" value="1"/>
</dbReference>
<dbReference type="PRINTS" id="PR00765">
    <property type="entry name" value="CRBOXYPTASEA"/>
</dbReference>
<keyword evidence="6" id="KW-0645">Protease</keyword>
<evidence type="ECO:0000313" key="20">
    <source>
        <dbReference type="Proteomes" id="UP000813824"/>
    </source>
</evidence>
<evidence type="ECO:0000256" key="12">
    <source>
        <dbReference type="ARBA" id="ARBA00023157"/>
    </source>
</evidence>
<comment type="subcellular location">
    <subcellularLocation>
        <location evidence="2">Secreted</location>
    </subcellularLocation>
</comment>
<sequence>MLASALVALGITLPLVHADQTILSNVHPSSASVLRRFQTSNEHEREILVTAAQLANADIWQVASDHVDVYLPPSHEPFSSTFSNLGLHYNDSFIPQSLLEVPPKGADPFQSWSLISLSNSTFHEDYHPLSDIDEFVDELLRLHPDLISRTNIGHTSEGREMHALTISRPKANLVKGSEYAKKTGFVVTGAQHAREWIATSTAMFIAHALVSDPSEPYSLSTLLNHFDFHIVIVPNPDGYIYTWEKDRLWYKNRQVIGPSERCLGIDMNRNWGYKWKPEARFPALKKKKKPTSPVDPCAPWYPGHRPFESPEVNNIANWITTLPNLRAFVDLRSYGQMLSSPYSYSCKRAPKDAEDQIEAAMGAARSTKAVHGTVFTTGRLCEMLYKAPGNIVDYMFATAGIKYSYAAHLRDTGTYGFSLPPEWIRPVGEETVSMIKSLTEFIGAH</sequence>
<evidence type="ECO:0000256" key="7">
    <source>
        <dbReference type="ARBA" id="ARBA00022723"/>
    </source>
</evidence>
<dbReference type="Pfam" id="PF00246">
    <property type="entry name" value="Peptidase_M14"/>
    <property type="match status" value="1"/>
</dbReference>
<dbReference type="Gene3D" id="3.40.630.10">
    <property type="entry name" value="Zn peptidases"/>
    <property type="match status" value="1"/>
</dbReference>
<dbReference type="PANTHER" id="PTHR11705">
    <property type="entry name" value="PROTEASE FAMILY M14 CARBOXYPEPTIDASE A,B"/>
    <property type="match status" value="1"/>
</dbReference>
<comment type="cofactor">
    <cofactor evidence="1">
        <name>Zn(2+)</name>
        <dbReference type="ChEBI" id="CHEBI:29105"/>
    </cofactor>
</comment>
<dbReference type="GO" id="GO:0008270">
    <property type="term" value="F:zinc ion binding"/>
    <property type="evidence" value="ECO:0007669"/>
    <property type="project" value="InterPro"/>
</dbReference>
<dbReference type="FunFam" id="3.40.630.10:FF:000084">
    <property type="entry name" value="Carboxypeptidase B2"/>
    <property type="match status" value="1"/>
</dbReference>
<evidence type="ECO:0000256" key="4">
    <source>
        <dbReference type="ARBA" id="ARBA00022525"/>
    </source>
</evidence>
<evidence type="ECO:0000256" key="3">
    <source>
        <dbReference type="ARBA" id="ARBA00005988"/>
    </source>
</evidence>
<evidence type="ECO:0000259" key="18">
    <source>
        <dbReference type="PROSITE" id="PS52035"/>
    </source>
</evidence>
<dbReference type="CDD" id="cd03860">
    <property type="entry name" value="M14_CP_A-B_like"/>
    <property type="match status" value="1"/>
</dbReference>
<evidence type="ECO:0000256" key="15">
    <source>
        <dbReference type="ARBA" id="ARBA00026213"/>
    </source>
</evidence>
<keyword evidence="11" id="KW-0482">Metalloprotease</keyword>
<feature type="domain" description="Peptidase M14" evidence="18">
    <location>
        <begin position="125"/>
        <end position="442"/>
    </location>
</feature>
<evidence type="ECO:0000256" key="1">
    <source>
        <dbReference type="ARBA" id="ARBA00001947"/>
    </source>
</evidence>
<name>A0A8K0UEP0_9AGAR</name>
<dbReference type="EMBL" id="JAEVFJ010000058">
    <property type="protein sequence ID" value="KAH8078719.1"/>
    <property type="molecule type" value="Genomic_DNA"/>
</dbReference>
<evidence type="ECO:0000256" key="6">
    <source>
        <dbReference type="ARBA" id="ARBA00022670"/>
    </source>
</evidence>
<organism evidence="19 20">
    <name type="scientific">Cristinia sonorae</name>
    <dbReference type="NCBI Taxonomy" id="1940300"/>
    <lineage>
        <taxon>Eukaryota</taxon>
        <taxon>Fungi</taxon>
        <taxon>Dikarya</taxon>
        <taxon>Basidiomycota</taxon>
        <taxon>Agaricomycotina</taxon>
        <taxon>Agaricomycetes</taxon>
        <taxon>Agaricomycetidae</taxon>
        <taxon>Agaricales</taxon>
        <taxon>Pleurotineae</taxon>
        <taxon>Stephanosporaceae</taxon>
        <taxon>Cristinia</taxon>
    </lineage>
</organism>
<dbReference type="SMART" id="SM00631">
    <property type="entry name" value="Zn_pept"/>
    <property type="match status" value="1"/>
</dbReference>
<evidence type="ECO:0000256" key="13">
    <source>
        <dbReference type="ARBA" id="ARBA00025210"/>
    </source>
</evidence>
<dbReference type="OrthoDB" id="3626597at2759"/>
<protein>
    <recommendedName>
        <fullName evidence="14">Inactive metallocarboxypeptidase ECM14</fullName>
    </recommendedName>
    <alternativeName>
        <fullName evidence="15">Inactive metallocarboxypeptidase ecm14</fullName>
    </alternativeName>
</protein>
<keyword evidence="5" id="KW-0121">Carboxypeptidase</keyword>
<dbReference type="PANTHER" id="PTHR11705:SF147">
    <property type="entry name" value="INACTIVE METALLOCARBOXYPEPTIDASE ECM14"/>
    <property type="match status" value="1"/>
</dbReference>
<gene>
    <name evidence="19" type="ORF">BXZ70DRAFT_961381</name>
</gene>
<keyword evidence="12" id="KW-1015">Disulfide bond</keyword>
<dbReference type="GO" id="GO:0004181">
    <property type="term" value="F:metallocarboxypeptidase activity"/>
    <property type="evidence" value="ECO:0007669"/>
    <property type="project" value="InterPro"/>
</dbReference>
<feature type="chain" id="PRO_5035431272" description="Inactive metallocarboxypeptidase ECM14" evidence="17">
    <location>
        <begin position="19"/>
        <end position="445"/>
    </location>
</feature>
<evidence type="ECO:0000256" key="17">
    <source>
        <dbReference type="SAM" id="SignalP"/>
    </source>
</evidence>
<comment type="caution">
    <text evidence="19">The sequence shown here is derived from an EMBL/GenBank/DDBJ whole genome shotgun (WGS) entry which is preliminary data.</text>
</comment>
<evidence type="ECO:0000256" key="9">
    <source>
        <dbReference type="ARBA" id="ARBA00022801"/>
    </source>
</evidence>
<dbReference type="SUPFAM" id="SSF53187">
    <property type="entry name" value="Zn-dependent exopeptidases"/>
    <property type="match status" value="1"/>
</dbReference>
<dbReference type="GO" id="GO:0005615">
    <property type="term" value="C:extracellular space"/>
    <property type="evidence" value="ECO:0007669"/>
    <property type="project" value="TreeGrafter"/>
</dbReference>
<keyword evidence="4" id="KW-0964">Secreted</keyword>
<dbReference type="GO" id="GO:0006508">
    <property type="term" value="P:proteolysis"/>
    <property type="evidence" value="ECO:0007669"/>
    <property type="project" value="UniProtKB-KW"/>
</dbReference>
<accession>A0A8K0UEP0</accession>
<evidence type="ECO:0000256" key="2">
    <source>
        <dbReference type="ARBA" id="ARBA00004613"/>
    </source>
</evidence>
<keyword evidence="9" id="KW-0378">Hydrolase</keyword>
<evidence type="ECO:0000256" key="5">
    <source>
        <dbReference type="ARBA" id="ARBA00022645"/>
    </source>
</evidence>
<proteinExistence type="inferred from homology"/>
<dbReference type="Proteomes" id="UP000813824">
    <property type="component" value="Unassembled WGS sequence"/>
</dbReference>